<reference evidence="4" key="1">
    <citation type="journal article" date="2011" name="Genome Biol.">
        <title>The draft genome of the carcinogenic human liver fluke Clonorchis sinensis.</title>
        <authorList>
            <person name="Wang X."/>
            <person name="Chen W."/>
            <person name="Huang Y."/>
            <person name="Sun J."/>
            <person name="Men J."/>
            <person name="Liu H."/>
            <person name="Luo F."/>
            <person name="Guo L."/>
            <person name="Lv X."/>
            <person name="Deng C."/>
            <person name="Zhou C."/>
            <person name="Fan Y."/>
            <person name="Li X."/>
            <person name="Huang L."/>
            <person name="Hu Y."/>
            <person name="Liang C."/>
            <person name="Hu X."/>
            <person name="Xu J."/>
            <person name="Yu X."/>
        </authorList>
    </citation>
    <scope>NUCLEOTIDE SEQUENCE [LARGE SCALE GENOMIC DNA]</scope>
    <source>
        <strain evidence="4">Henan</strain>
    </source>
</reference>
<keyword evidence="1" id="KW-1133">Transmembrane helix</keyword>
<feature type="domain" description="PI-PLC Y-box" evidence="2">
    <location>
        <begin position="606"/>
        <end position="704"/>
    </location>
</feature>
<accession>G7YQH6</accession>
<evidence type="ECO:0000259" key="2">
    <source>
        <dbReference type="PROSITE" id="PS50008"/>
    </source>
</evidence>
<evidence type="ECO:0008006" key="6">
    <source>
        <dbReference type="Google" id="ProtNLM"/>
    </source>
</evidence>
<dbReference type="InterPro" id="IPR001711">
    <property type="entry name" value="PLipase_C_Pinositol-sp_Y"/>
</dbReference>
<sequence length="906" mass="103503">CFHTHRRWLSDHYLQEKGVSLTFVLNPPRTALDALRKQLNRMLTDDAGTGRLIMYAFVERGGIAPMHKLTCLFGEKMEQRKPYPFVTGHVISSKGLTKFNCTPHPPVNISCPARWASSIGFGNGLGNVRKTALLRSGKANAGLFRNTSTRLYSFSHARKTSVERSDEERRVPVLQGIVLRDSFQVKRYCILRMRVALILKAESGLKDLIPVNNYQCAVRLSGSIKLNDWATEVATPGGSRYYQRIWNAKLEVGNRMPPTIFEVGHGRRWTRVSLLLELISSAYPVAVPGFEPRTSDMRALIKPCPKTVSPQPTPDNLTCYYERVQQAIKRHQLHIVGFSGNPQKIFLDCPICPNEDKENFEWIFVTRGRSAPIYETGPNYYYGSNYVLKKEVIGQVADVDEGDLCMVESTNDLYVYDAAKIQLLHGTYVCRYKPEESHPANFIWHEVDIVHDLGVVRIQSPNVADSTKVESYEQLMQLQNVVKKDLIAHQGAPDLTIGPFLVTNQIVEDDILIGACGPLRVKQRKSCYVQLPTDEPNFANKTDELYAYRVLRDAFDFLVSGPGYTDKGGKRIGKLLEKWSRMKEFGVNANDTHMYVPCGYTLLPFLYSLAAHAASFRDRSYEIEIEYNIACADIGFDQLLEMVKMVDFSEFKLSIPELHDFRYTKIQRLVNRNEKNLTLTCPTVRKLQCNTSTPEAIWKSGNDLTFGRPRDDQENIYITTDCSLRFREVHRFDIDIYYCYIRDPVKPNEVWSRRPRIAYRLQMEEADYVIPRKNDILVGLIVLMVWTSILIILWVALSLYDSVTRDKALFEATVKQAGGRIRWFQPRLKDVPDLPFGGEKCSKVLPDGYPNRREYGYTTDFVQEPIYMGDSPSLKSIPSDLPSPPSRFHNPVNIVKINVMTDVKSR</sequence>
<feature type="non-terminal residue" evidence="4">
    <location>
        <position position="1"/>
    </location>
</feature>
<evidence type="ECO:0000313" key="4">
    <source>
        <dbReference type="EMBL" id="GAA55206.1"/>
    </source>
</evidence>
<name>G7YQH6_CLOSI</name>
<dbReference type="Proteomes" id="UP000008909">
    <property type="component" value="Unassembled WGS sequence"/>
</dbReference>
<dbReference type="PROSITE" id="PS50835">
    <property type="entry name" value="IG_LIKE"/>
    <property type="match status" value="1"/>
</dbReference>
<keyword evidence="1" id="KW-0472">Membrane</keyword>
<proteinExistence type="predicted"/>
<evidence type="ECO:0000259" key="3">
    <source>
        <dbReference type="PROSITE" id="PS50835"/>
    </source>
</evidence>
<keyword evidence="1" id="KW-0812">Transmembrane</keyword>
<organism evidence="4 5">
    <name type="scientific">Clonorchis sinensis</name>
    <name type="common">Chinese liver fluke</name>
    <dbReference type="NCBI Taxonomy" id="79923"/>
    <lineage>
        <taxon>Eukaryota</taxon>
        <taxon>Metazoa</taxon>
        <taxon>Spiralia</taxon>
        <taxon>Lophotrochozoa</taxon>
        <taxon>Platyhelminthes</taxon>
        <taxon>Trematoda</taxon>
        <taxon>Digenea</taxon>
        <taxon>Opisthorchiida</taxon>
        <taxon>Opisthorchiata</taxon>
        <taxon>Opisthorchiidae</taxon>
        <taxon>Clonorchis</taxon>
    </lineage>
</organism>
<dbReference type="EMBL" id="DF143977">
    <property type="protein sequence ID" value="GAA55206.1"/>
    <property type="molecule type" value="Genomic_DNA"/>
</dbReference>
<evidence type="ECO:0000256" key="1">
    <source>
        <dbReference type="SAM" id="Phobius"/>
    </source>
</evidence>
<feature type="transmembrane region" description="Helical" evidence="1">
    <location>
        <begin position="776"/>
        <end position="800"/>
    </location>
</feature>
<feature type="domain" description="Ig-like" evidence="3">
    <location>
        <begin position="656"/>
        <end position="758"/>
    </location>
</feature>
<dbReference type="PROSITE" id="PS50008">
    <property type="entry name" value="PIPLC_Y_DOMAIN"/>
    <property type="match status" value="1"/>
</dbReference>
<gene>
    <name evidence="4" type="ORF">CLF_107177</name>
</gene>
<dbReference type="GO" id="GO:0006629">
    <property type="term" value="P:lipid metabolic process"/>
    <property type="evidence" value="ECO:0007669"/>
    <property type="project" value="InterPro"/>
</dbReference>
<evidence type="ECO:0000313" key="5">
    <source>
        <dbReference type="Proteomes" id="UP000008909"/>
    </source>
</evidence>
<dbReference type="AlphaFoldDB" id="G7YQH6"/>
<keyword evidence="5" id="KW-1185">Reference proteome</keyword>
<protein>
    <recommendedName>
        <fullName evidence="6">Ig-like domain-containing protein</fullName>
    </recommendedName>
</protein>
<dbReference type="GO" id="GO:0004435">
    <property type="term" value="F:phosphatidylinositol-4,5-bisphosphate phospholipase C activity"/>
    <property type="evidence" value="ECO:0007669"/>
    <property type="project" value="InterPro"/>
</dbReference>
<dbReference type="GO" id="GO:0035556">
    <property type="term" value="P:intracellular signal transduction"/>
    <property type="evidence" value="ECO:0007669"/>
    <property type="project" value="InterPro"/>
</dbReference>
<dbReference type="InterPro" id="IPR007110">
    <property type="entry name" value="Ig-like_dom"/>
</dbReference>
<reference key="2">
    <citation type="submission" date="2011-10" db="EMBL/GenBank/DDBJ databases">
        <title>The genome and transcriptome sequence of Clonorchis sinensis provide insights into the carcinogenic liver fluke.</title>
        <authorList>
            <person name="Wang X."/>
            <person name="Huang Y."/>
            <person name="Chen W."/>
            <person name="Liu H."/>
            <person name="Guo L."/>
            <person name="Chen Y."/>
            <person name="Luo F."/>
            <person name="Zhou W."/>
            <person name="Sun J."/>
            <person name="Mao Q."/>
            <person name="Liang P."/>
            <person name="Zhou C."/>
            <person name="Tian Y."/>
            <person name="Men J."/>
            <person name="Lv X."/>
            <person name="Huang L."/>
            <person name="Zhou J."/>
            <person name="Hu Y."/>
            <person name="Li R."/>
            <person name="Zhang F."/>
            <person name="Lei H."/>
            <person name="Li X."/>
            <person name="Hu X."/>
            <person name="Liang C."/>
            <person name="Xu J."/>
            <person name="Wu Z."/>
            <person name="Yu X."/>
        </authorList>
    </citation>
    <scope>NUCLEOTIDE SEQUENCE</scope>
    <source>
        <strain>Henan</strain>
    </source>
</reference>